<evidence type="ECO:0000256" key="2">
    <source>
        <dbReference type="SAM" id="SignalP"/>
    </source>
</evidence>
<evidence type="ECO:0000313" key="5">
    <source>
        <dbReference type="Proteomes" id="UP000193719"/>
    </source>
</evidence>
<dbReference type="GO" id="GO:0016787">
    <property type="term" value="F:hydrolase activity"/>
    <property type="evidence" value="ECO:0007669"/>
    <property type="project" value="UniProtKB-KW"/>
</dbReference>
<accession>A0A1Y1VP82</accession>
<dbReference type="InterPro" id="IPR036514">
    <property type="entry name" value="SGNH_hydro_sf"/>
</dbReference>
<dbReference type="InterPro" id="IPR052940">
    <property type="entry name" value="Carb_Esterase_6"/>
</dbReference>
<comment type="caution">
    <text evidence="4">The sequence shown here is derived from an EMBL/GenBank/DDBJ whole genome shotgun (WGS) entry which is preliminary data.</text>
</comment>
<reference evidence="4 5" key="1">
    <citation type="submission" date="2016-08" db="EMBL/GenBank/DDBJ databases">
        <title>Genomes of anaerobic fungi encode conserved fungal cellulosomes for biomass hydrolysis.</title>
        <authorList>
            <consortium name="DOE Joint Genome Institute"/>
            <person name="Haitjema C.H."/>
            <person name="Gilmore S.P."/>
            <person name="Henske J.K."/>
            <person name="Solomon K.V."/>
            <person name="De Groot R."/>
            <person name="Kuo A."/>
            <person name="Mondo S.J."/>
            <person name="Salamov A.A."/>
            <person name="Labutti K."/>
            <person name="Zhao Z."/>
            <person name="Chiniquy J."/>
            <person name="Barry K."/>
            <person name="Brewer H.M."/>
            <person name="Purvine S.O."/>
            <person name="Wright A.T."/>
            <person name="Boxma B."/>
            <person name="Van Alen T."/>
            <person name="Hackstein J.H."/>
            <person name="Baker S.E."/>
            <person name="Grigoriev I.V."/>
            <person name="O'Malley M.A."/>
        </authorList>
    </citation>
    <scope>NUCLEOTIDE SEQUENCE [LARGE SCALE GENOMIC DNA]</scope>
    <source>
        <strain evidence="5">finn</strain>
    </source>
</reference>
<evidence type="ECO:0000259" key="3">
    <source>
        <dbReference type="Pfam" id="PF03629"/>
    </source>
</evidence>
<reference evidence="4 5" key="2">
    <citation type="submission" date="2016-08" db="EMBL/GenBank/DDBJ databases">
        <title>Pervasive Adenine N6-methylation of Active Genes in Fungi.</title>
        <authorList>
            <consortium name="DOE Joint Genome Institute"/>
            <person name="Mondo S.J."/>
            <person name="Dannebaum R.O."/>
            <person name="Kuo R.C."/>
            <person name="Labutti K."/>
            <person name="Haridas S."/>
            <person name="Kuo A."/>
            <person name="Salamov A."/>
            <person name="Ahrendt S.R."/>
            <person name="Lipzen A."/>
            <person name="Sullivan W."/>
            <person name="Andreopoulos W.B."/>
            <person name="Clum A."/>
            <person name="Lindquist E."/>
            <person name="Daum C."/>
            <person name="Ramamoorthy G.K."/>
            <person name="Gryganskyi A."/>
            <person name="Culley D."/>
            <person name="Magnuson J.K."/>
            <person name="James T.Y."/>
            <person name="O'Malley M.A."/>
            <person name="Stajich J.E."/>
            <person name="Spatafora J.W."/>
            <person name="Visel A."/>
            <person name="Grigoriev I.V."/>
        </authorList>
    </citation>
    <scope>NUCLEOTIDE SEQUENCE [LARGE SCALE GENOMIC DNA]</scope>
    <source>
        <strain evidence="5">finn</strain>
    </source>
</reference>
<dbReference type="Pfam" id="PF03629">
    <property type="entry name" value="SASA"/>
    <property type="match status" value="1"/>
</dbReference>
<keyword evidence="1" id="KW-0378">Hydrolase</keyword>
<keyword evidence="2" id="KW-0732">Signal</keyword>
<keyword evidence="5" id="KW-1185">Reference proteome</keyword>
<dbReference type="PANTHER" id="PTHR31988">
    <property type="entry name" value="ESTERASE, PUTATIVE (DUF303)-RELATED"/>
    <property type="match status" value="1"/>
</dbReference>
<dbReference type="SUPFAM" id="SSF52266">
    <property type="entry name" value="SGNH hydrolase"/>
    <property type="match status" value="1"/>
</dbReference>
<sequence length="324" mass="36796">MKIISLISILVFFITISTTKVYAEPDPDFHIYLAFGQSNMEGQAAVEENEKTVDKRFQFIPTVEGCKNRTMGEWYDAIPPLPRCNGKAGIVDYFGRKMVKELPENIRIGIVAVAVSGANILLFDKDKYEEYVDIVDFEWYVNIMNSYGRNPYGRLIDMAKIAQKDGVIKGILLHQGENNINDEKWPEYVKKVYNNILEDLSLKSEEVPILVGEMARTELCGKAGEFNDIVKKLPDVLPTAHIISSKGLKPMKDCLHFSKEAYIEIGERYADKMLKILNGENEENEENRENSDYSDSSSSSKLILYININSLLFTLLVLIISNIL</sequence>
<evidence type="ECO:0000313" key="4">
    <source>
        <dbReference type="EMBL" id="ORX61225.1"/>
    </source>
</evidence>
<feature type="signal peptide" evidence="2">
    <location>
        <begin position="1"/>
        <end position="23"/>
    </location>
</feature>
<dbReference type="AlphaFoldDB" id="A0A1Y1VP82"/>
<dbReference type="Gene3D" id="3.40.50.1110">
    <property type="entry name" value="SGNH hydrolase"/>
    <property type="match status" value="1"/>
</dbReference>
<feature type="domain" description="Sialate O-acetylesterase" evidence="3">
    <location>
        <begin position="29"/>
        <end position="275"/>
    </location>
</feature>
<dbReference type="EMBL" id="MCFH01000001">
    <property type="protein sequence ID" value="ORX61225.1"/>
    <property type="molecule type" value="Genomic_DNA"/>
</dbReference>
<evidence type="ECO:0000256" key="1">
    <source>
        <dbReference type="ARBA" id="ARBA00022801"/>
    </source>
</evidence>
<dbReference type="InterPro" id="IPR005181">
    <property type="entry name" value="SASA"/>
</dbReference>
<proteinExistence type="predicted"/>
<organism evidence="4 5">
    <name type="scientific">Piromyces finnis</name>
    <dbReference type="NCBI Taxonomy" id="1754191"/>
    <lineage>
        <taxon>Eukaryota</taxon>
        <taxon>Fungi</taxon>
        <taxon>Fungi incertae sedis</taxon>
        <taxon>Chytridiomycota</taxon>
        <taxon>Chytridiomycota incertae sedis</taxon>
        <taxon>Neocallimastigomycetes</taxon>
        <taxon>Neocallimastigales</taxon>
        <taxon>Neocallimastigaceae</taxon>
        <taxon>Piromyces</taxon>
    </lineage>
</organism>
<protein>
    <recommendedName>
        <fullName evidence="3">Sialate O-acetylesterase domain-containing protein</fullName>
    </recommendedName>
</protein>
<gene>
    <name evidence="4" type="ORF">BCR36DRAFT_579252</name>
</gene>
<feature type="chain" id="PRO_5010990979" description="Sialate O-acetylesterase domain-containing protein" evidence="2">
    <location>
        <begin position="24"/>
        <end position="324"/>
    </location>
</feature>
<dbReference type="PANTHER" id="PTHR31988:SF19">
    <property type="entry name" value="9-O-ACETYL-N-ACETYLNEURAMINIC ACID DEACETYLASE-RELATED"/>
    <property type="match status" value="1"/>
</dbReference>
<dbReference type="Proteomes" id="UP000193719">
    <property type="component" value="Unassembled WGS sequence"/>
</dbReference>
<name>A0A1Y1VP82_9FUNG</name>